<feature type="compositionally biased region" description="Low complexity" evidence="1">
    <location>
        <begin position="199"/>
        <end position="213"/>
    </location>
</feature>
<evidence type="ECO:0000256" key="1">
    <source>
        <dbReference type="SAM" id="MobiDB-lite"/>
    </source>
</evidence>
<gene>
    <name evidence="3" type="primary">LOC107479691</name>
</gene>
<reference evidence="2" key="1">
    <citation type="journal article" date="2016" name="Nat. Genet.">
        <title>The genome sequences of Arachis duranensis and Arachis ipaensis, the diploid ancestors of cultivated peanut.</title>
        <authorList>
            <person name="Bertioli D.J."/>
            <person name="Cannon S.B."/>
            <person name="Froenicke L."/>
            <person name="Huang G."/>
            <person name="Farmer A.D."/>
            <person name="Cannon E.K."/>
            <person name="Liu X."/>
            <person name="Gao D."/>
            <person name="Clevenger J."/>
            <person name="Dash S."/>
            <person name="Ren L."/>
            <person name="Moretzsohn M.C."/>
            <person name="Shirasawa K."/>
            <person name="Huang W."/>
            <person name="Vidigal B."/>
            <person name="Abernathy B."/>
            <person name="Chu Y."/>
            <person name="Niederhuth C.E."/>
            <person name="Umale P."/>
            <person name="Araujo A.C."/>
            <person name="Kozik A."/>
            <person name="Kim K.D."/>
            <person name="Burow M.D."/>
            <person name="Varshney R.K."/>
            <person name="Wang X."/>
            <person name="Zhang X."/>
            <person name="Barkley N."/>
            <person name="Guimaraes P.M."/>
            <person name="Isobe S."/>
            <person name="Guo B."/>
            <person name="Liao B."/>
            <person name="Stalker H.T."/>
            <person name="Schmitz R.J."/>
            <person name="Scheffler B.E."/>
            <person name="Leal-Bertioli S.C."/>
            <person name="Xun X."/>
            <person name="Jackson S.A."/>
            <person name="Michelmore R."/>
            <person name="Ozias-Akins P."/>
        </authorList>
    </citation>
    <scope>NUCLEOTIDE SEQUENCE [LARGE SCALE GENOMIC DNA]</scope>
    <source>
        <strain evidence="2">cv. V14167</strain>
    </source>
</reference>
<dbReference type="RefSeq" id="XP_052117692.1">
    <property type="nucleotide sequence ID" value="XM_052261732.1"/>
</dbReference>
<dbReference type="InterPro" id="IPR011990">
    <property type="entry name" value="TPR-like_helical_dom_sf"/>
</dbReference>
<dbReference type="InterPro" id="IPR027523">
    <property type="entry name" value="CLU_prot"/>
</dbReference>
<dbReference type="KEGG" id="adu:107479691"/>
<accession>A0A9C6WJ60</accession>
<dbReference type="Gene3D" id="1.25.40.10">
    <property type="entry name" value="Tetratricopeptide repeat domain"/>
    <property type="match status" value="1"/>
</dbReference>
<keyword evidence="2" id="KW-1185">Reference proteome</keyword>
<dbReference type="GeneID" id="107479691"/>
<evidence type="ECO:0000313" key="3">
    <source>
        <dbReference type="RefSeq" id="XP_052117692.1"/>
    </source>
</evidence>
<organism evidence="2 3">
    <name type="scientific">Arachis duranensis</name>
    <name type="common">Wild peanut</name>
    <dbReference type="NCBI Taxonomy" id="130453"/>
    <lineage>
        <taxon>Eukaryota</taxon>
        <taxon>Viridiplantae</taxon>
        <taxon>Streptophyta</taxon>
        <taxon>Embryophyta</taxon>
        <taxon>Tracheophyta</taxon>
        <taxon>Spermatophyta</taxon>
        <taxon>Magnoliopsida</taxon>
        <taxon>eudicotyledons</taxon>
        <taxon>Gunneridae</taxon>
        <taxon>Pentapetalae</taxon>
        <taxon>rosids</taxon>
        <taxon>fabids</taxon>
        <taxon>Fabales</taxon>
        <taxon>Fabaceae</taxon>
        <taxon>Papilionoideae</taxon>
        <taxon>50 kb inversion clade</taxon>
        <taxon>dalbergioids sensu lato</taxon>
        <taxon>Dalbergieae</taxon>
        <taxon>Pterocarpus clade</taxon>
        <taxon>Arachis</taxon>
    </lineage>
</organism>
<reference evidence="3" key="2">
    <citation type="submission" date="2025-08" db="UniProtKB">
        <authorList>
            <consortium name="RefSeq"/>
        </authorList>
    </citation>
    <scope>IDENTIFICATION</scope>
    <source>
        <tissue evidence="3">Whole plant</tissue>
    </source>
</reference>
<sequence length="299" mass="33951">MWFFTKQLMATIYQQKAVDINERELGLDHPDTIKSYGDLSVFYYHMQQYELALNVSDLLDFISPELDSNGNEQAQRKQQRGKILLPISEQNLQREDAPSNVGVVYNGLEYATGTAENKTKERSGMVDYEVMNENGNNVPMYSPPVSSESIHQEETSSDEGWQEANSKGRSRNTANHKLGRKGSHLSKLRTTVIRESPQKSSSRVLSKVLSPSRQSEPENLAFIEDSAGQLSPTKPTRVSKSSASLIPYDTFMSSGTNFSFLFNKITKELNYNHIINKVLFLLYTLHKEKHRKYNEKPAS</sequence>
<dbReference type="PANTHER" id="PTHR12601:SF45">
    <property type="entry name" value="PROTEIN REDUCED CHLOROPLAST COVERAGE 3"/>
    <property type="match status" value="1"/>
</dbReference>
<proteinExistence type="predicted"/>
<feature type="compositionally biased region" description="Polar residues" evidence="1">
    <location>
        <begin position="134"/>
        <end position="149"/>
    </location>
</feature>
<feature type="region of interest" description="Disordered" evidence="1">
    <location>
        <begin position="134"/>
        <end position="217"/>
    </location>
</feature>
<evidence type="ECO:0000313" key="2">
    <source>
        <dbReference type="Proteomes" id="UP000515211"/>
    </source>
</evidence>
<feature type="compositionally biased region" description="Polar residues" evidence="1">
    <location>
        <begin position="163"/>
        <end position="175"/>
    </location>
</feature>
<feature type="compositionally biased region" description="Basic residues" evidence="1">
    <location>
        <begin position="177"/>
        <end position="187"/>
    </location>
</feature>
<dbReference type="AlphaFoldDB" id="A0A9C6WJ60"/>
<name>A0A9C6WJ60_ARADU</name>
<dbReference type="PANTHER" id="PTHR12601">
    <property type="entry name" value="EUKARYOTIC TRANSLATION INITIATION FACTOR 3 SUBUNIT EIF-3"/>
    <property type="match status" value="1"/>
</dbReference>
<dbReference type="Proteomes" id="UP000515211">
    <property type="component" value="Chromosome 1"/>
</dbReference>
<protein>
    <submittedName>
        <fullName evidence="3">Protein REDUCED CHLOROPLAST COVERAGE 3</fullName>
    </submittedName>
</protein>
<dbReference type="GO" id="GO:0005737">
    <property type="term" value="C:cytoplasm"/>
    <property type="evidence" value="ECO:0007669"/>
    <property type="project" value="TreeGrafter"/>
</dbReference>